<dbReference type="GO" id="GO:0005886">
    <property type="term" value="C:plasma membrane"/>
    <property type="evidence" value="ECO:0007669"/>
    <property type="project" value="UniProtKB-SubCell"/>
</dbReference>
<dbReference type="InterPro" id="IPR058626">
    <property type="entry name" value="MdtA-like_b-barrel"/>
</dbReference>
<dbReference type="GO" id="GO:0022857">
    <property type="term" value="F:transmembrane transporter activity"/>
    <property type="evidence" value="ECO:0007669"/>
    <property type="project" value="InterPro"/>
</dbReference>
<dbReference type="PROSITE" id="PS51257">
    <property type="entry name" value="PROKAR_LIPOPROTEIN"/>
    <property type="match status" value="1"/>
</dbReference>
<evidence type="ECO:0000259" key="5">
    <source>
        <dbReference type="Pfam" id="PF25944"/>
    </source>
</evidence>
<dbReference type="Pfam" id="PF25876">
    <property type="entry name" value="HH_MFP_RND"/>
    <property type="match status" value="1"/>
</dbReference>
<dbReference type="Pfam" id="PF25967">
    <property type="entry name" value="RND-MFP_C"/>
    <property type="match status" value="1"/>
</dbReference>
<comment type="similarity">
    <text evidence="2">Belongs to the membrane fusion protein (MFP) (TC 8.A.1) family.</text>
</comment>
<dbReference type="InterPro" id="IPR058624">
    <property type="entry name" value="MdtA-like_HH"/>
</dbReference>
<organism evidence="7 8">
    <name type="scientific">Serratia plymuthica</name>
    <dbReference type="NCBI Taxonomy" id="82996"/>
    <lineage>
        <taxon>Bacteria</taxon>
        <taxon>Pseudomonadati</taxon>
        <taxon>Pseudomonadota</taxon>
        <taxon>Gammaproteobacteria</taxon>
        <taxon>Enterobacterales</taxon>
        <taxon>Yersiniaceae</taxon>
        <taxon>Serratia</taxon>
    </lineage>
</organism>
<feature type="domain" description="Multidrug resistance protein MdtA-like beta-barrel" evidence="5">
    <location>
        <begin position="206"/>
        <end position="292"/>
    </location>
</feature>
<dbReference type="InterPro" id="IPR006143">
    <property type="entry name" value="RND_pump_MFP"/>
</dbReference>
<dbReference type="GO" id="GO:0015721">
    <property type="term" value="P:bile acid and bile salt transport"/>
    <property type="evidence" value="ECO:0007669"/>
    <property type="project" value="TreeGrafter"/>
</dbReference>
<dbReference type="GO" id="GO:0046677">
    <property type="term" value="P:response to antibiotic"/>
    <property type="evidence" value="ECO:0007669"/>
    <property type="project" value="TreeGrafter"/>
</dbReference>
<dbReference type="AlphaFoldDB" id="A0A318P8U0"/>
<gene>
    <name evidence="7" type="ORF">CT690_02030</name>
</gene>
<name>A0A318P8U0_SERPL</name>
<evidence type="ECO:0000313" key="7">
    <source>
        <dbReference type="EMBL" id="PYD40086.1"/>
    </source>
</evidence>
<dbReference type="FunFam" id="2.40.420.20:FF:000001">
    <property type="entry name" value="Efflux RND transporter periplasmic adaptor subunit"/>
    <property type="match status" value="1"/>
</dbReference>
<comment type="subcellular location">
    <subcellularLocation>
        <location evidence="1">Cell inner membrane</location>
        <topology evidence="1">Lipid-anchor</topology>
    </subcellularLocation>
</comment>
<evidence type="ECO:0000313" key="8">
    <source>
        <dbReference type="Proteomes" id="UP000248196"/>
    </source>
</evidence>
<evidence type="ECO:0000259" key="3">
    <source>
        <dbReference type="Pfam" id="PF25876"/>
    </source>
</evidence>
<feature type="domain" description="Multidrug resistance protein MdtA-like barrel-sandwich hybrid" evidence="4">
    <location>
        <begin position="61"/>
        <end position="201"/>
    </location>
</feature>
<dbReference type="PANTHER" id="PTHR30158">
    <property type="entry name" value="ACRA/E-RELATED COMPONENT OF DRUG EFFLUX TRANSPORTER"/>
    <property type="match status" value="1"/>
</dbReference>
<dbReference type="PANTHER" id="PTHR30158:SF3">
    <property type="entry name" value="MULTIDRUG EFFLUX PUMP SUBUNIT ACRA-RELATED"/>
    <property type="match status" value="1"/>
</dbReference>
<feature type="domain" description="Multidrug resistance protein MdtA-like alpha-helical hairpin" evidence="3">
    <location>
        <begin position="100"/>
        <end position="169"/>
    </location>
</feature>
<dbReference type="Pfam" id="PF25917">
    <property type="entry name" value="BSH_RND"/>
    <property type="match status" value="1"/>
</dbReference>
<evidence type="ECO:0000259" key="6">
    <source>
        <dbReference type="Pfam" id="PF25967"/>
    </source>
</evidence>
<dbReference type="Gene3D" id="1.10.287.470">
    <property type="entry name" value="Helix hairpin bin"/>
    <property type="match status" value="1"/>
</dbReference>
<dbReference type="InterPro" id="IPR058625">
    <property type="entry name" value="MdtA-like_BSH"/>
</dbReference>
<evidence type="ECO:0000256" key="1">
    <source>
        <dbReference type="ARBA" id="ARBA00004519"/>
    </source>
</evidence>
<comment type="caution">
    <text evidence="7">The sequence shown here is derived from an EMBL/GenBank/DDBJ whole genome shotgun (WGS) entry which is preliminary data.</text>
</comment>
<reference evidence="7 8" key="1">
    <citation type="submission" date="2017-11" db="EMBL/GenBank/DDBJ databases">
        <title>Genome sequence of the oocydin A producing rhizobacterium Serratia plymuthica 4Rx5.</title>
        <authorList>
            <person name="Matilla M.A."/>
            <person name="Udaondo Z."/>
            <person name="Salmond G.P.C."/>
        </authorList>
    </citation>
    <scope>NUCLEOTIDE SEQUENCE [LARGE SCALE GENOMIC DNA]</scope>
    <source>
        <strain evidence="7 8">4Rx5</strain>
    </source>
</reference>
<evidence type="ECO:0000256" key="2">
    <source>
        <dbReference type="ARBA" id="ARBA00009477"/>
    </source>
</evidence>
<dbReference type="Proteomes" id="UP000248196">
    <property type="component" value="Unassembled WGS sequence"/>
</dbReference>
<dbReference type="Gene3D" id="2.40.420.20">
    <property type="match status" value="1"/>
</dbReference>
<protein>
    <submittedName>
        <fullName evidence="7">Efflux RND transporter periplasmic adaptor subunit</fullName>
    </submittedName>
</protein>
<feature type="domain" description="Multidrug resistance protein MdtA-like C-terminal permuted SH3" evidence="6">
    <location>
        <begin position="298"/>
        <end position="357"/>
    </location>
</feature>
<dbReference type="EMBL" id="PESE01000001">
    <property type="protein sequence ID" value="PYD40086.1"/>
    <property type="molecule type" value="Genomic_DNA"/>
</dbReference>
<dbReference type="OrthoDB" id="9800613at2"/>
<dbReference type="RefSeq" id="WP_004944668.1">
    <property type="nucleotide sequence ID" value="NZ_PESE01000001.1"/>
</dbReference>
<evidence type="ECO:0000259" key="4">
    <source>
        <dbReference type="Pfam" id="PF25917"/>
    </source>
</evidence>
<dbReference type="InterPro" id="IPR058627">
    <property type="entry name" value="MdtA-like_C"/>
</dbReference>
<dbReference type="NCBIfam" id="TIGR01730">
    <property type="entry name" value="RND_mfp"/>
    <property type="match status" value="1"/>
</dbReference>
<proteinExistence type="inferred from homology"/>
<dbReference type="SUPFAM" id="SSF111369">
    <property type="entry name" value="HlyD-like secretion proteins"/>
    <property type="match status" value="1"/>
</dbReference>
<accession>A0A318P8U0</accession>
<sequence>MQSKKIFLVGLALLLTACDGKPGGAPMGAGGTPEVGVATLHGQPVTLSSDLSGRVNATMTSDVRPQVDGIIKQRLFTEGAEVKAGQVLYQIDPATYQASYNQAAAQLKSAQATVKSSRLKAQRYAALVKENGVSKQDADDAMATYLEAVAAVDQYQAALETTKINLAYTQVRAPISGRIGISSVTPGALVTASQTDALATIRALDPIYVDLTQSSSQLLRFRKLQASLKRDDVTPVAIKLEDGTPYAHDGKLELTEVSVDESTGSVTLRAVFPNPEHELLPGMYVHARVDNGVDPKGILAPQQGITRNAKGEATALVVNAQNKVEQRTVTTERVIGSNWLVSKGLNDGDRLIVEGTNKVAAGVEVNAVEVPKQTATGTANAGEQ</sequence>
<dbReference type="Gene3D" id="2.40.30.170">
    <property type="match status" value="1"/>
</dbReference>
<dbReference type="Pfam" id="PF25944">
    <property type="entry name" value="Beta-barrel_RND"/>
    <property type="match status" value="1"/>
</dbReference>
<dbReference type="Gene3D" id="2.40.50.100">
    <property type="match status" value="1"/>
</dbReference>